<evidence type="ECO:0000313" key="6">
    <source>
        <dbReference type="Ensembl" id="ENSHCOP00000013057.1"/>
    </source>
</evidence>
<evidence type="ECO:0000256" key="2">
    <source>
        <dbReference type="ARBA" id="ARBA00022833"/>
    </source>
</evidence>
<dbReference type="OMA" id="NSGTHEW"/>
<feature type="domain" description="B box-type" evidence="5">
    <location>
        <begin position="65"/>
        <end position="106"/>
    </location>
</feature>
<keyword evidence="1 3" id="KW-0863">Zinc-finger</keyword>
<name>A0A3Q2YI23_HIPCM</name>
<dbReference type="GO" id="GO:0008270">
    <property type="term" value="F:zinc ion binding"/>
    <property type="evidence" value="ECO:0007669"/>
    <property type="project" value="UniProtKB-KW"/>
</dbReference>
<dbReference type="Pfam" id="PF13765">
    <property type="entry name" value="PRY"/>
    <property type="match status" value="1"/>
</dbReference>
<dbReference type="Proteomes" id="UP000264820">
    <property type="component" value="Unplaced"/>
</dbReference>
<dbReference type="AlphaFoldDB" id="A0A3Q2YI23"/>
<dbReference type="InterPro" id="IPR006574">
    <property type="entry name" value="PRY"/>
</dbReference>
<dbReference type="Ensembl" id="ENSHCOT00000020254.1">
    <property type="protein sequence ID" value="ENSHCOP00000013057.1"/>
    <property type="gene ID" value="ENSHCOG00000016128.1"/>
</dbReference>
<dbReference type="GeneTree" id="ENSGT00970000193390"/>
<keyword evidence="7" id="KW-1185">Reference proteome</keyword>
<feature type="coiled-coil region" evidence="4">
    <location>
        <begin position="179"/>
        <end position="213"/>
    </location>
</feature>
<dbReference type="Gene3D" id="3.30.160.60">
    <property type="entry name" value="Classic Zinc Finger"/>
    <property type="match status" value="1"/>
</dbReference>
<dbReference type="SMART" id="SM00589">
    <property type="entry name" value="PRY"/>
    <property type="match status" value="1"/>
</dbReference>
<dbReference type="SUPFAM" id="SSF49899">
    <property type="entry name" value="Concanavalin A-like lectins/glucanases"/>
    <property type="match status" value="1"/>
</dbReference>
<evidence type="ECO:0000256" key="3">
    <source>
        <dbReference type="PROSITE-ProRule" id="PRU00024"/>
    </source>
</evidence>
<dbReference type="InterPro" id="IPR000315">
    <property type="entry name" value="Znf_B-box"/>
</dbReference>
<keyword evidence="4" id="KW-0175">Coiled coil</keyword>
<dbReference type="InterPro" id="IPR013320">
    <property type="entry name" value="ConA-like_dom_sf"/>
</dbReference>
<dbReference type="SUPFAM" id="SSF57845">
    <property type="entry name" value="B-box zinc-binding domain"/>
    <property type="match status" value="1"/>
</dbReference>
<accession>A0A3Q2YI23</accession>
<dbReference type="Pfam" id="PF00643">
    <property type="entry name" value="zf-B_box"/>
    <property type="match status" value="1"/>
</dbReference>
<dbReference type="InterPro" id="IPR043136">
    <property type="entry name" value="B30.2/SPRY_sf"/>
</dbReference>
<protein>
    <submittedName>
        <fullName evidence="6">Tripartite motif-containing protein 35-like</fullName>
    </submittedName>
</protein>
<keyword evidence="1 3" id="KW-0479">Metal-binding</keyword>
<dbReference type="InterPro" id="IPR050143">
    <property type="entry name" value="TRIM/RBCC"/>
</dbReference>
<evidence type="ECO:0000256" key="1">
    <source>
        <dbReference type="ARBA" id="ARBA00022771"/>
    </source>
</evidence>
<dbReference type="InterPro" id="IPR058030">
    <property type="entry name" value="TRIM8/14/16/25/29/45/65_CC"/>
</dbReference>
<proteinExistence type="predicted"/>
<evidence type="ECO:0000259" key="5">
    <source>
        <dbReference type="PROSITE" id="PS50119"/>
    </source>
</evidence>
<dbReference type="PANTHER" id="PTHR24103">
    <property type="entry name" value="E3 UBIQUITIN-PROTEIN LIGASE TRIM"/>
    <property type="match status" value="1"/>
</dbReference>
<evidence type="ECO:0000256" key="4">
    <source>
        <dbReference type="SAM" id="Coils"/>
    </source>
</evidence>
<dbReference type="Pfam" id="PF25600">
    <property type="entry name" value="TRIM_CC"/>
    <property type="match status" value="1"/>
</dbReference>
<dbReference type="SMART" id="SM00336">
    <property type="entry name" value="BBOX"/>
    <property type="match status" value="1"/>
</dbReference>
<dbReference type="PROSITE" id="PS50119">
    <property type="entry name" value="ZF_BBOX"/>
    <property type="match status" value="1"/>
</dbReference>
<reference evidence="6" key="1">
    <citation type="submission" date="2025-08" db="UniProtKB">
        <authorList>
            <consortium name="Ensembl"/>
        </authorList>
    </citation>
    <scope>IDENTIFICATION</scope>
</reference>
<dbReference type="Gene3D" id="2.60.120.920">
    <property type="match status" value="1"/>
</dbReference>
<keyword evidence="2" id="KW-0862">Zinc</keyword>
<evidence type="ECO:0000313" key="7">
    <source>
        <dbReference type="Proteomes" id="UP000264820"/>
    </source>
</evidence>
<sequence>MVKAPRLESLSSQSPWQAALSPISHWWEEKGDSSCPVCGKKSRSVDPPRNMSQNVFQTLPQASVASEDICSLHKEKLTRFCSEHNEPVCLRCKDEQIHAGHKFHPINKVAKSHKDKLQEGLRDAKKRLNDYNEIRTGCDENAAYIKTQREQVENQIKKDFAELRHFLQVEEKARLSAVKEEEQKKTRAVKEKLKALDKERAALSDTIRSAEALLKSDPVFFLKNFKTVMTRIQKLPDRPEQLLRGALLDEAKHVGNLKFSVWEGMKEKVSYSPVILDPNTAHPALSLSGEMTSVSFGKGQPRPSNPERFKRSNVLGSALATGTHTWDVEVGDNADWEVGVAWGDPCSPDAMQTRTIAFCSGEYKQFDGRFGSWHPPVKLQRIRLNVDTKKKSLSFSESLTNKELCKTNHWPPVAGNVKMFPYFRTRDKNPLKIIPLARRVTTQNLC</sequence>
<dbReference type="STRING" id="109280.ENSHCOP00000013057"/>
<organism evidence="6 7">
    <name type="scientific">Hippocampus comes</name>
    <name type="common">Tiger tail seahorse</name>
    <dbReference type="NCBI Taxonomy" id="109280"/>
    <lineage>
        <taxon>Eukaryota</taxon>
        <taxon>Metazoa</taxon>
        <taxon>Chordata</taxon>
        <taxon>Craniata</taxon>
        <taxon>Vertebrata</taxon>
        <taxon>Euteleostomi</taxon>
        <taxon>Actinopterygii</taxon>
        <taxon>Neopterygii</taxon>
        <taxon>Teleostei</taxon>
        <taxon>Neoteleostei</taxon>
        <taxon>Acanthomorphata</taxon>
        <taxon>Syngnathiaria</taxon>
        <taxon>Syngnathiformes</taxon>
        <taxon>Syngnathoidei</taxon>
        <taxon>Syngnathidae</taxon>
        <taxon>Hippocampus</taxon>
    </lineage>
</organism>
<reference evidence="6" key="2">
    <citation type="submission" date="2025-09" db="UniProtKB">
        <authorList>
            <consortium name="Ensembl"/>
        </authorList>
    </citation>
    <scope>IDENTIFICATION</scope>
</reference>